<dbReference type="EnsemblMetazoa" id="CLYHEMT004541.1">
    <property type="protein sequence ID" value="CLYHEMP004541.1"/>
    <property type="gene ID" value="CLYHEMG004541"/>
</dbReference>
<name>A0A7M5U0Q1_9CNID</name>
<dbReference type="FunFam" id="2.20.110.10:FF:000002">
    <property type="entry name" value="Phosphatidylinositol 4-phosphate 5-kinase 8"/>
    <property type="match status" value="1"/>
</dbReference>
<dbReference type="Gene3D" id="2.20.110.10">
    <property type="entry name" value="Histone H3 K4-specific methyltransferase SET7/9 N-terminal domain"/>
    <property type="match status" value="3"/>
</dbReference>
<dbReference type="GeneID" id="136805971"/>
<dbReference type="InterPro" id="IPR003409">
    <property type="entry name" value="MORN"/>
</dbReference>
<organism evidence="6 7">
    <name type="scientific">Clytia hemisphaerica</name>
    <dbReference type="NCBI Taxonomy" id="252671"/>
    <lineage>
        <taxon>Eukaryota</taxon>
        <taxon>Metazoa</taxon>
        <taxon>Cnidaria</taxon>
        <taxon>Hydrozoa</taxon>
        <taxon>Hydroidolina</taxon>
        <taxon>Leptothecata</taxon>
        <taxon>Obeliida</taxon>
        <taxon>Clytiidae</taxon>
        <taxon>Clytia</taxon>
    </lineage>
</organism>
<proteinExistence type="predicted"/>
<sequence>MSDDELSESGDLNIGHYEGDRDELERRHGFGKAFFPNGDTYEGEYLHGRRNGKGVYRFASGAFYNGDYIDNKREGRGTFVYPDGSKYDGRWDLDTRHGYGIYEYENGDRYEGEWFRNRKTGTGKYFHKESESISEGQWVDGKMTGQGSIHYGYCNFQGRFNANVVKGVGKFIFPKRRIEINGVYKAFLLVDESFPEDGMLNPQYRSIWTTNSMKPLEDIEDIMQN</sequence>
<dbReference type="Pfam" id="PF02493">
    <property type="entry name" value="MORN"/>
    <property type="match status" value="6"/>
</dbReference>
<evidence type="ECO:0000256" key="4">
    <source>
        <dbReference type="ARBA" id="ARBA00039854"/>
    </source>
</evidence>
<keyword evidence="7" id="KW-1185">Reference proteome</keyword>
<keyword evidence="3" id="KW-0968">Cytoplasmic vesicle</keyword>
<dbReference type="SMART" id="SM00698">
    <property type="entry name" value="MORN"/>
    <property type="match status" value="6"/>
</dbReference>
<protein>
    <recommendedName>
        <fullName evidence="4">MORN repeat-containing protein 3</fullName>
    </recommendedName>
</protein>
<dbReference type="Proteomes" id="UP000594262">
    <property type="component" value="Unplaced"/>
</dbReference>
<evidence type="ECO:0000256" key="1">
    <source>
        <dbReference type="ARBA" id="ARBA00004218"/>
    </source>
</evidence>
<reference evidence="6" key="1">
    <citation type="submission" date="2021-01" db="UniProtKB">
        <authorList>
            <consortium name="EnsemblMetazoa"/>
        </authorList>
    </citation>
    <scope>IDENTIFICATION</scope>
</reference>
<comment type="subcellular location">
    <subcellularLocation>
        <location evidence="1">Cytoplasmic vesicle</location>
        <location evidence="1">Secretory vesicle</location>
        <location evidence="1">Acrosome</location>
    </subcellularLocation>
</comment>
<keyword evidence="2" id="KW-0677">Repeat</keyword>
<comment type="function">
    <text evidence="5">Assembles a suppression complex (suppresome) by tethering SIRT1 and MDM2 to regulate composite modifications of p53/TP53. Confers both deacetylation-mediated functional inactivation, by SIRT1, and ubiquitination-dependent degradation, by MDM2, of p53/TP53, promoting a proliferative and cell survival behaviors. May play a role in the regulation of spermatogenesis.</text>
</comment>
<evidence type="ECO:0000256" key="2">
    <source>
        <dbReference type="ARBA" id="ARBA00022737"/>
    </source>
</evidence>
<dbReference type="SUPFAM" id="SSF82185">
    <property type="entry name" value="Histone H3 K4-specific methyltransferase SET7/9 N-terminal domain"/>
    <property type="match status" value="1"/>
</dbReference>
<evidence type="ECO:0000256" key="3">
    <source>
        <dbReference type="ARBA" id="ARBA00023329"/>
    </source>
</evidence>
<dbReference type="RefSeq" id="XP_066918659.1">
    <property type="nucleotide sequence ID" value="XM_067062558.1"/>
</dbReference>
<dbReference type="OrthoDB" id="423343at2759"/>
<dbReference type="AlphaFoldDB" id="A0A7M5U0Q1"/>
<evidence type="ECO:0000313" key="6">
    <source>
        <dbReference type="EnsemblMetazoa" id="CLYHEMP004541.1"/>
    </source>
</evidence>
<evidence type="ECO:0000313" key="7">
    <source>
        <dbReference type="Proteomes" id="UP000594262"/>
    </source>
</evidence>
<dbReference type="GO" id="GO:0001669">
    <property type="term" value="C:acrosomal vesicle"/>
    <property type="evidence" value="ECO:0007669"/>
    <property type="project" value="UniProtKB-SubCell"/>
</dbReference>
<dbReference type="InterPro" id="IPR052472">
    <property type="entry name" value="MORN3"/>
</dbReference>
<accession>A0A7M5U0Q1</accession>
<dbReference type="PANTHER" id="PTHR46511:SF1">
    <property type="entry name" value="MORN REPEAT-CONTAINING PROTEIN 3"/>
    <property type="match status" value="1"/>
</dbReference>
<evidence type="ECO:0000256" key="5">
    <source>
        <dbReference type="ARBA" id="ARBA00045851"/>
    </source>
</evidence>
<dbReference type="PANTHER" id="PTHR46511">
    <property type="entry name" value="MORN REPEAT-CONTAINING PROTEIN 3"/>
    <property type="match status" value="1"/>
</dbReference>